<keyword evidence="6" id="KW-1185">Reference proteome</keyword>
<feature type="transmembrane region" description="Helical" evidence="3">
    <location>
        <begin position="276"/>
        <end position="294"/>
    </location>
</feature>
<dbReference type="InterPro" id="IPR036457">
    <property type="entry name" value="PPM-type-like_dom_sf"/>
</dbReference>
<dbReference type="Gene3D" id="2.60.40.2380">
    <property type="match status" value="1"/>
</dbReference>
<proteinExistence type="predicted"/>
<feature type="transmembrane region" description="Helical" evidence="3">
    <location>
        <begin position="208"/>
        <end position="225"/>
    </location>
</feature>
<feature type="transmembrane region" description="Helical" evidence="3">
    <location>
        <begin position="306"/>
        <end position="325"/>
    </location>
</feature>
<evidence type="ECO:0000256" key="3">
    <source>
        <dbReference type="SAM" id="Phobius"/>
    </source>
</evidence>
<protein>
    <submittedName>
        <fullName evidence="5">Serine/threonine protein phosphatase</fullName>
    </submittedName>
</protein>
<dbReference type="OrthoDB" id="341834at2"/>
<dbReference type="InterPro" id="IPR052016">
    <property type="entry name" value="Bact_Sigma-Reg"/>
</dbReference>
<dbReference type="PANTHER" id="PTHR43156">
    <property type="entry name" value="STAGE II SPORULATION PROTEIN E-RELATED"/>
    <property type="match status" value="1"/>
</dbReference>
<dbReference type="PANTHER" id="PTHR43156:SF2">
    <property type="entry name" value="STAGE II SPORULATION PROTEIN E"/>
    <property type="match status" value="1"/>
</dbReference>
<gene>
    <name evidence="5" type="ORF">EHQ58_17565</name>
</gene>
<accession>A0A4R9JVT4</accession>
<sequence length="662" mass="75931">MRRVHLITLLCTLFFSCSNPELQKLIKADSFTPLKLSYIKISHSAYAIEDLVIPSNKKIPYTESKNNSMSLGFQSDPIFIKLEGLNPTSNSKIILDLGNSNIDEAVLFESGNIVPLKVGGDFLPHAEWDVFSKNVAFTLDWPQGTSKTFILETKTSSNTSYTFRFYTKEGFYLKESFENIILGFFYGTILIMVVYNLFIYLILRDKAYILYSLSIFFNLALQVYLNGILNQHITQHSPYLHNRIGSMILCLSACFGWLFAKNTLNLKELNPKSNRVLNVFIILTFTYLIFPIYILDLGILVRLSNFIAQVFVFSIFIIALINFYNGNRQAKLFLLGWTTLLFGILLFTLMQNGLIPANIVTIYSNQIGSTLEAGILSLALANKINQLKEEKVKIQEDALLHLEDKVSERTKILDESLFNIRKDLNVAKKIQQTFFSEIRTNDERIKFESFYQSMSEVGGDFYDMTQVTPDHYRIFVADATGHGIQAALITMAIKAEYESLKVMYDHPNDLIFHLNQIFFNKYSNVQTIFSCAVCDIDLKKGKLLFASAGHPDQIHVRVGEKKLLSRTGRIIGLVDHASYRSVEMYIEEGDRIYLYTDGIFEQFDSEREIFGEDRVYEHFIESDRLTLAESIKTLLQKLNHFTKYNTHQDDITIVGCEIGRFQ</sequence>
<comment type="caution">
    <text evidence="5">The sequence shown here is derived from an EMBL/GenBank/DDBJ whole genome shotgun (WGS) entry which is preliminary data.</text>
</comment>
<keyword evidence="3" id="KW-0812">Transmembrane</keyword>
<dbReference type="Proteomes" id="UP000297693">
    <property type="component" value="Unassembled WGS sequence"/>
</dbReference>
<dbReference type="EMBL" id="RQGD01000046">
    <property type="protein sequence ID" value="TGL56431.1"/>
    <property type="molecule type" value="Genomic_DNA"/>
</dbReference>
<feature type="transmembrane region" description="Helical" evidence="3">
    <location>
        <begin position="332"/>
        <end position="350"/>
    </location>
</feature>
<name>A0A4R9JVT4_9LEPT</name>
<feature type="coiled-coil region" evidence="2">
    <location>
        <begin position="377"/>
        <end position="405"/>
    </location>
</feature>
<keyword evidence="2" id="KW-0175">Coiled coil</keyword>
<dbReference type="InterPro" id="IPR011623">
    <property type="entry name" value="7TMR_DISM_rcpt_extracell_dom1"/>
</dbReference>
<dbReference type="InterPro" id="IPR001932">
    <property type="entry name" value="PPM-type_phosphatase-like_dom"/>
</dbReference>
<dbReference type="PROSITE" id="PS51257">
    <property type="entry name" value="PROKAR_LIPOPROTEIN"/>
    <property type="match status" value="1"/>
</dbReference>
<keyword evidence="1" id="KW-0378">Hydrolase</keyword>
<dbReference type="SUPFAM" id="SSF81606">
    <property type="entry name" value="PP2C-like"/>
    <property type="match status" value="1"/>
</dbReference>
<dbReference type="Pfam" id="PF07695">
    <property type="entry name" value="7TMR-DISM_7TM"/>
    <property type="match status" value="1"/>
</dbReference>
<feature type="transmembrane region" description="Helical" evidence="3">
    <location>
        <begin position="245"/>
        <end position="264"/>
    </location>
</feature>
<keyword evidence="3" id="KW-1133">Transmembrane helix</keyword>
<dbReference type="Pfam" id="PF07696">
    <property type="entry name" value="7TMR-DISMED2"/>
    <property type="match status" value="1"/>
</dbReference>
<reference evidence="5" key="1">
    <citation type="journal article" date="2019" name="PLoS Negl. Trop. Dis.">
        <title>Revisiting the worldwide diversity of Leptospira species in the environment.</title>
        <authorList>
            <person name="Vincent A.T."/>
            <person name="Schiettekatte O."/>
            <person name="Bourhy P."/>
            <person name="Veyrier F.J."/>
            <person name="Picardeau M."/>
        </authorList>
    </citation>
    <scope>NUCLEOTIDE SEQUENCE [LARGE SCALE GENOMIC DNA]</scope>
    <source>
        <strain evidence="5">201702476</strain>
    </source>
</reference>
<dbReference type="AlphaFoldDB" id="A0A4R9JVT4"/>
<evidence type="ECO:0000313" key="5">
    <source>
        <dbReference type="EMBL" id="TGL56431.1"/>
    </source>
</evidence>
<evidence type="ECO:0000256" key="2">
    <source>
        <dbReference type="SAM" id="Coils"/>
    </source>
</evidence>
<dbReference type="SMART" id="SM00331">
    <property type="entry name" value="PP2C_SIG"/>
    <property type="match status" value="1"/>
</dbReference>
<dbReference type="Pfam" id="PF07228">
    <property type="entry name" value="SpoIIE"/>
    <property type="match status" value="1"/>
</dbReference>
<evidence type="ECO:0000256" key="1">
    <source>
        <dbReference type="ARBA" id="ARBA00022801"/>
    </source>
</evidence>
<dbReference type="InterPro" id="IPR011622">
    <property type="entry name" value="7TMR_DISM_rcpt_extracell_dom2"/>
</dbReference>
<keyword evidence="3" id="KW-0472">Membrane</keyword>
<feature type="transmembrane region" description="Helical" evidence="3">
    <location>
        <begin position="180"/>
        <end position="201"/>
    </location>
</feature>
<dbReference type="GO" id="GO:0016791">
    <property type="term" value="F:phosphatase activity"/>
    <property type="evidence" value="ECO:0007669"/>
    <property type="project" value="TreeGrafter"/>
</dbReference>
<feature type="domain" description="PPM-type phosphatase" evidence="4">
    <location>
        <begin position="442"/>
        <end position="658"/>
    </location>
</feature>
<dbReference type="Gene3D" id="3.60.40.10">
    <property type="entry name" value="PPM-type phosphatase domain"/>
    <property type="match status" value="1"/>
</dbReference>
<evidence type="ECO:0000259" key="4">
    <source>
        <dbReference type="SMART" id="SM00331"/>
    </source>
</evidence>
<evidence type="ECO:0000313" key="6">
    <source>
        <dbReference type="Proteomes" id="UP000297693"/>
    </source>
</evidence>
<organism evidence="5 6">
    <name type="scientific">Leptospira ognonensis</name>
    <dbReference type="NCBI Taxonomy" id="2484945"/>
    <lineage>
        <taxon>Bacteria</taxon>
        <taxon>Pseudomonadati</taxon>
        <taxon>Spirochaetota</taxon>
        <taxon>Spirochaetia</taxon>
        <taxon>Leptospirales</taxon>
        <taxon>Leptospiraceae</taxon>
        <taxon>Leptospira</taxon>
    </lineage>
</organism>